<proteinExistence type="predicted"/>
<organism evidence="2">
    <name type="scientific">marine metagenome</name>
    <dbReference type="NCBI Taxonomy" id="408172"/>
    <lineage>
        <taxon>unclassified sequences</taxon>
        <taxon>metagenomes</taxon>
        <taxon>ecological metagenomes</taxon>
    </lineage>
</organism>
<accession>A0A382S546</accession>
<evidence type="ECO:0000256" key="1">
    <source>
        <dbReference type="SAM" id="Phobius"/>
    </source>
</evidence>
<name>A0A382S546_9ZZZZ</name>
<keyword evidence="1" id="KW-0812">Transmembrane</keyword>
<keyword evidence="1" id="KW-0472">Membrane</keyword>
<reference evidence="2" key="1">
    <citation type="submission" date="2018-05" db="EMBL/GenBank/DDBJ databases">
        <authorList>
            <person name="Lanie J.A."/>
            <person name="Ng W.-L."/>
            <person name="Kazmierczak K.M."/>
            <person name="Andrzejewski T.M."/>
            <person name="Davidsen T.M."/>
            <person name="Wayne K.J."/>
            <person name="Tettelin H."/>
            <person name="Glass J.I."/>
            <person name="Rusch D."/>
            <person name="Podicherti R."/>
            <person name="Tsui H.-C.T."/>
            <person name="Winkler M.E."/>
        </authorList>
    </citation>
    <scope>NUCLEOTIDE SEQUENCE</scope>
</reference>
<keyword evidence="1" id="KW-1133">Transmembrane helix</keyword>
<sequence length="105" mass="11985">MLPSPFKILYELVVFGIQAAFLYVLALIAAITFIAWMIVEHREPTTVKEYVTVPATEVVEKLEEDKETVTVKTPAKERVCKRIEGCETFPNAPTMEEYCPTCVWE</sequence>
<evidence type="ECO:0000313" key="2">
    <source>
        <dbReference type="EMBL" id="SVD04001.1"/>
    </source>
</evidence>
<dbReference type="EMBL" id="UINC01125870">
    <property type="protein sequence ID" value="SVD04001.1"/>
    <property type="molecule type" value="Genomic_DNA"/>
</dbReference>
<feature type="transmembrane region" description="Helical" evidence="1">
    <location>
        <begin position="12"/>
        <end position="39"/>
    </location>
</feature>
<protein>
    <submittedName>
        <fullName evidence="2">Uncharacterized protein</fullName>
    </submittedName>
</protein>
<dbReference type="AlphaFoldDB" id="A0A382S546"/>
<gene>
    <name evidence="2" type="ORF">METZ01_LOCUS356855</name>
</gene>